<reference evidence="3" key="1">
    <citation type="submission" date="2013-01" db="EMBL/GenBank/DDBJ databases">
        <title>Draft Genome Sequence of a Mulberry Tree, Morus notabilis C.K. Schneid.</title>
        <authorList>
            <person name="He N."/>
            <person name="Zhao S."/>
        </authorList>
    </citation>
    <scope>NUCLEOTIDE SEQUENCE</scope>
</reference>
<dbReference type="EMBL" id="KE346101">
    <property type="protein sequence ID" value="EXC26216.1"/>
    <property type="molecule type" value="Genomic_DNA"/>
</dbReference>
<evidence type="ECO:0000313" key="2">
    <source>
        <dbReference type="EMBL" id="EXC26216.1"/>
    </source>
</evidence>
<evidence type="ECO:0000313" key="3">
    <source>
        <dbReference type="Proteomes" id="UP000030645"/>
    </source>
</evidence>
<evidence type="ECO:0000256" key="1">
    <source>
        <dbReference type="SAM" id="MobiDB-lite"/>
    </source>
</evidence>
<dbReference type="Proteomes" id="UP000030645">
    <property type="component" value="Unassembled WGS sequence"/>
</dbReference>
<name>W9STU6_9ROSA</name>
<feature type="region of interest" description="Disordered" evidence="1">
    <location>
        <begin position="1"/>
        <end position="70"/>
    </location>
</feature>
<organism evidence="2 3">
    <name type="scientific">Morus notabilis</name>
    <dbReference type="NCBI Taxonomy" id="981085"/>
    <lineage>
        <taxon>Eukaryota</taxon>
        <taxon>Viridiplantae</taxon>
        <taxon>Streptophyta</taxon>
        <taxon>Embryophyta</taxon>
        <taxon>Tracheophyta</taxon>
        <taxon>Spermatophyta</taxon>
        <taxon>Magnoliopsida</taxon>
        <taxon>eudicotyledons</taxon>
        <taxon>Gunneridae</taxon>
        <taxon>Pentapetalae</taxon>
        <taxon>rosids</taxon>
        <taxon>fabids</taxon>
        <taxon>Rosales</taxon>
        <taxon>Moraceae</taxon>
        <taxon>Moreae</taxon>
        <taxon>Morus</taxon>
    </lineage>
</organism>
<keyword evidence="3" id="KW-1185">Reference proteome</keyword>
<feature type="compositionally biased region" description="Low complexity" evidence="1">
    <location>
        <begin position="30"/>
        <end position="41"/>
    </location>
</feature>
<protein>
    <submittedName>
        <fullName evidence="2">Uncharacterized protein</fullName>
    </submittedName>
</protein>
<feature type="compositionally biased region" description="Basic and acidic residues" evidence="1">
    <location>
        <begin position="60"/>
        <end position="70"/>
    </location>
</feature>
<proteinExistence type="predicted"/>
<feature type="compositionally biased region" description="Polar residues" evidence="1">
    <location>
        <begin position="11"/>
        <end position="29"/>
    </location>
</feature>
<dbReference type="AlphaFoldDB" id="W9STU6"/>
<sequence length="70" mass="8067">MPKTRRPLPLSQVSATTMEGEVRQSSAQVSTRSRFFPSTSSYDFYPRRLPKRSISTPDVLRLERRPGGRR</sequence>
<gene>
    <name evidence="2" type="ORF">L484_022784</name>
</gene>
<accession>W9STU6</accession>